<dbReference type="InterPro" id="IPR004033">
    <property type="entry name" value="UbiE/COQ5_MeTrFase"/>
</dbReference>
<evidence type="ECO:0000313" key="6">
    <source>
        <dbReference type="EMBL" id="PWZ03083.1"/>
    </source>
</evidence>
<evidence type="ECO:0000256" key="1">
    <source>
        <dbReference type="ARBA" id="ARBA00022603"/>
    </source>
</evidence>
<sequence>MVAQRYTLSALRSTLSAASGATPRPAVASSSRSFASTPYSRSDRPPSSPFPPPPPGPSTSNTAQQPSPFAAPSSSTSASDAPSSSIHDQSHASATNSSPFGSAAQSGASGFDAKHTHFGFKTVREEEKETLVGSVFSSVASKYDVMNDAMSLGIHRLWKDHFVSKLDPRGGIKVLDVAGGTGDIALRILDHARTKHFDRETHVTVLDINPHMLKEGQKRFKQTMYWGGPQITFQLGNAEQLDSTMPVPADPVRGPNSKQPLLPPLISQPIPDESIDLYTIAFGIRNCTHIDEVLRQAYRVLKPGGVFSCLEFGKVNVPFLAEAYKQYSFNVIPPLGQMLAGDRDSYQYLVESIERFPTQPNFARMMRDAGFHLTGSPTATSLGFGAESGAKPGDEDVAGAWEDLTFGVATIWTGIKL</sequence>
<dbReference type="InterPro" id="IPR029063">
    <property type="entry name" value="SAM-dependent_MTases_sf"/>
</dbReference>
<dbReference type="Gene3D" id="3.40.50.150">
    <property type="entry name" value="Vaccinia Virus protein VP39"/>
    <property type="match status" value="1"/>
</dbReference>
<dbReference type="EMBL" id="KZ819188">
    <property type="protein sequence ID" value="PWZ03083.1"/>
    <property type="molecule type" value="Genomic_DNA"/>
</dbReference>
<feature type="compositionally biased region" description="Polar residues" evidence="5">
    <location>
        <begin position="91"/>
        <end position="108"/>
    </location>
</feature>
<dbReference type="InterPro" id="IPR023576">
    <property type="entry name" value="UbiE/COQ5_MeTrFase_CS"/>
</dbReference>
<dbReference type="Pfam" id="PF01209">
    <property type="entry name" value="Ubie_methyltran"/>
    <property type="match status" value="2"/>
</dbReference>
<evidence type="ECO:0000313" key="7">
    <source>
        <dbReference type="Proteomes" id="UP000246740"/>
    </source>
</evidence>
<dbReference type="GO" id="GO:0032259">
    <property type="term" value="P:methylation"/>
    <property type="evidence" value="ECO:0007669"/>
    <property type="project" value="UniProtKB-KW"/>
</dbReference>
<comment type="caution">
    <text evidence="4">Lacks conserved residue(s) required for the propagation of feature annotation.</text>
</comment>
<comment type="pathway">
    <text evidence="4">Cofactor biosynthesis; ubiquinone biosynthesis.</text>
</comment>
<feature type="binding site" evidence="4">
    <location>
        <begin position="237"/>
        <end position="238"/>
    </location>
    <ligand>
        <name>S-adenosyl-L-methionine</name>
        <dbReference type="ChEBI" id="CHEBI:59789"/>
    </ligand>
</feature>
<dbReference type="SUPFAM" id="SSF53335">
    <property type="entry name" value="S-adenosyl-L-methionine-dependent methyltransferases"/>
    <property type="match status" value="1"/>
</dbReference>
<accession>A0A317XZ67</accession>
<evidence type="ECO:0000256" key="2">
    <source>
        <dbReference type="ARBA" id="ARBA00022679"/>
    </source>
</evidence>
<keyword evidence="3 4" id="KW-0949">S-adenosyl-L-methionine</keyword>
<dbReference type="Proteomes" id="UP000246740">
    <property type="component" value="Unassembled WGS sequence"/>
</dbReference>
<feature type="region of interest" description="Disordered" evidence="5">
    <location>
        <begin position="14"/>
        <end position="108"/>
    </location>
</feature>
<dbReference type="CDD" id="cd02440">
    <property type="entry name" value="AdoMet_MTases"/>
    <property type="match status" value="1"/>
</dbReference>
<keyword evidence="4" id="KW-0496">Mitochondrion</keyword>
<comment type="function">
    <text evidence="4">Methyltransferase required for the conversion of 2-polyprenyl-6-methoxy-1,4-benzoquinol (DDMQH2) to 2-polyprenyl-3-methyl-6-methoxy-1,4-benzoquinol (DMQH2).</text>
</comment>
<proteinExistence type="inferred from homology"/>
<name>A0A317XZ67_9BASI</name>
<feature type="binding site" evidence="4">
    <location>
        <position position="207"/>
    </location>
    <ligand>
        <name>S-adenosyl-L-methionine</name>
        <dbReference type="ChEBI" id="CHEBI:59789"/>
    </ligand>
</feature>
<dbReference type="EC" id="2.1.1.201" evidence="4"/>
<feature type="binding site" evidence="4">
    <location>
        <position position="181"/>
    </location>
    <ligand>
        <name>S-adenosyl-L-methionine</name>
        <dbReference type="ChEBI" id="CHEBI:59789"/>
    </ligand>
</feature>
<dbReference type="PANTHER" id="PTHR43591:SF24">
    <property type="entry name" value="2-METHOXY-6-POLYPRENYL-1,4-BENZOQUINOL METHYLASE, MITOCHONDRIAL"/>
    <property type="match status" value="1"/>
</dbReference>
<dbReference type="FunFam" id="3.40.50.150:FF:000208">
    <property type="entry name" value="2-methoxy-6-polyprenyl-1,4-benzoquinol methylase, mitochondrial"/>
    <property type="match status" value="1"/>
</dbReference>
<dbReference type="GO" id="GO:0031314">
    <property type="term" value="C:extrinsic component of mitochondrial inner membrane"/>
    <property type="evidence" value="ECO:0007669"/>
    <property type="project" value="UniProtKB-UniRule"/>
</dbReference>
<dbReference type="OrthoDB" id="6329284at2759"/>
<comment type="similarity">
    <text evidence="4">Belongs to the class I-like SAM-binding methyltransferase superfamily. MenG/UbiE family.</text>
</comment>
<dbReference type="FunCoup" id="A0A317XZ67">
    <property type="interactions" value="196"/>
</dbReference>
<keyword evidence="7" id="KW-1185">Reference proteome</keyword>
<dbReference type="PROSITE" id="PS01183">
    <property type="entry name" value="UBIE_1"/>
    <property type="match status" value="1"/>
</dbReference>
<dbReference type="PROSITE" id="PS51608">
    <property type="entry name" value="SAM_MT_UBIE"/>
    <property type="match status" value="1"/>
</dbReference>
<evidence type="ECO:0000256" key="4">
    <source>
        <dbReference type="HAMAP-Rule" id="MF_03191"/>
    </source>
</evidence>
<dbReference type="UniPathway" id="UPA00232"/>
<comment type="catalytic activity">
    <reaction evidence="4">
        <text>a 2-methoxy-6-(all-trans-polyprenyl)benzene-1,4-diol + S-adenosyl-L-methionine = a 5-methoxy-2-methyl-3-(all-trans-polyprenyl)benzene-1,4-diol + S-adenosyl-L-homocysteine + H(+)</text>
        <dbReference type="Rhea" id="RHEA:28286"/>
        <dbReference type="Rhea" id="RHEA-COMP:10858"/>
        <dbReference type="Rhea" id="RHEA-COMP:10859"/>
        <dbReference type="ChEBI" id="CHEBI:15378"/>
        <dbReference type="ChEBI" id="CHEBI:57856"/>
        <dbReference type="ChEBI" id="CHEBI:59789"/>
        <dbReference type="ChEBI" id="CHEBI:84166"/>
        <dbReference type="ChEBI" id="CHEBI:84167"/>
        <dbReference type="EC" id="2.1.1.201"/>
    </reaction>
</comment>
<feature type="compositionally biased region" description="Pro residues" evidence="5">
    <location>
        <begin position="46"/>
        <end position="57"/>
    </location>
</feature>
<reference evidence="6 7" key="1">
    <citation type="journal article" date="2018" name="Mol. Biol. Evol.">
        <title>Broad Genomic Sampling Reveals a Smut Pathogenic Ancestry of the Fungal Clade Ustilaginomycotina.</title>
        <authorList>
            <person name="Kijpornyongpan T."/>
            <person name="Mondo S.J."/>
            <person name="Barry K."/>
            <person name="Sandor L."/>
            <person name="Lee J."/>
            <person name="Lipzen A."/>
            <person name="Pangilinan J."/>
            <person name="LaButti K."/>
            <person name="Hainaut M."/>
            <person name="Henrissat B."/>
            <person name="Grigoriev I.V."/>
            <person name="Spatafora J.W."/>
            <person name="Aime M.C."/>
        </authorList>
    </citation>
    <scope>NUCLEOTIDE SEQUENCE [LARGE SCALE GENOMIC DNA]</scope>
    <source>
        <strain evidence="6 7">MCA 3645</strain>
    </source>
</reference>
<keyword evidence="2 4" id="KW-0808">Transferase</keyword>
<keyword evidence="4" id="KW-0831">Ubiquinone biosynthesis</keyword>
<comment type="subcellular location">
    <subcellularLocation>
        <location evidence="4">Mitochondrion inner membrane</location>
        <topology evidence="4">Peripheral membrane protein</topology>
        <orientation evidence="4">Matrix side</orientation>
    </subcellularLocation>
</comment>
<evidence type="ECO:0000256" key="5">
    <source>
        <dbReference type="SAM" id="MobiDB-lite"/>
    </source>
</evidence>
<keyword evidence="1 4" id="KW-0489">Methyltransferase</keyword>
<keyword evidence="4" id="KW-0999">Mitochondrion inner membrane</keyword>
<dbReference type="AlphaFoldDB" id="A0A317XZ67"/>
<feature type="compositionally biased region" description="Low complexity" evidence="5">
    <location>
        <begin position="66"/>
        <end position="85"/>
    </location>
</feature>
<keyword evidence="4" id="KW-0472">Membrane</keyword>
<dbReference type="PROSITE" id="PS01184">
    <property type="entry name" value="UBIE_2"/>
    <property type="match status" value="1"/>
</dbReference>
<dbReference type="STRING" id="1882483.A0A317XZ67"/>
<dbReference type="HAMAP" id="MF_01813">
    <property type="entry name" value="MenG_UbiE_methyltr"/>
    <property type="match status" value="1"/>
</dbReference>
<evidence type="ECO:0000256" key="3">
    <source>
        <dbReference type="ARBA" id="ARBA00022691"/>
    </source>
</evidence>
<dbReference type="InParanoid" id="A0A317XZ67"/>
<dbReference type="GO" id="GO:0008425">
    <property type="term" value="F:2-methoxy-6-polyprenyl-1,4-benzoquinol methyltransferase activity"/>
    <property type="evidence" value="ECO:0007669"/>
    <property type="project" value="UniProtKB-UniRule"/>
</dbReference>
<organism evidence="6 7">
    <name type="scientific">Testicularia cyperi</name>
    <dbReference type="NCBI Taxonomy" id="1882483"/>
    <lineage>
        <taxon>Eukaryota</taxon>
        <taxon>Fungi</taxon>
        <taxon>Dikarya</taxon>
        <taxon>Basidiomycota</taxon>
        <taxon>Ustilaginomycotina</taxon>
        <taxon>Ustilaginomycetes</taxon>
        <taxon>Ustilaginales</taxon>
        <taxon>Anthracoideaceae</taxon>
        <taxon>Testicularia</taxon>
    </lineage>
</organism>
<dbReference type="PANTHER" id="PTHR43591">
    <property type="entry name" value="METHYLTRANSFERASE"/>
    <property type="match status" value="1"/>
</dbReference>
<protein>
    <recommendedName>
        <fullName evidence="4">2-methoxy-6-polyprenyl-1,4-benzoquinol methylase, mitochondrial</fullName>
        <ecNumber evidence="4">2.1.1.201</ecNumber>
    </recommendedName>
    <alternativeName>
        <fullName evidence="4">Ubiquinone biosynthesis methyltransferase COQ5</fullName>
    </alternativeName>
</protein>
<comment type="subunit">
    <text evidence="4">Component of a multi-subunit COQ enzyme complex, composed of at least COQ3, COQ4, COQ5, COQ6, COQ7 and COQ9.</text>
</comment>
<gene>
    <name evidence="4" type="primary">COQ5</name>
    <name evidence="6" type="ORF">BCV70DRAFT_197317</name>
</gene>